<dbReference type="AlphaFoldDB" id="A0A0W0V7C4"/>
<dbReference type="Proteomes" id="UP000054761">
    <property type="component" value="Unassembled WGS sequence"/>
</dbReference>
<dbReference type="SUPFAM" id="SSF142433">
    <property type="entry name" value="CinA-like"/>
    <property type="match status" value="1"/>
</dbReference>
<feature type="domain" description="CinA C-terminal" evidence="1">
    <location>
        <begin position="9"/>
        <end position="160"/>
    </location>
</feature>
<dbReference type="Gene3D" id="3.90.950.20">
    <property type="entry name" value="CinA-like"/>
    <property type="match status" value="1"/>
</dbReference>
<name>A0A0W0V7C4_9GAMM</name>
<proteinExistence type="predicted"/>
<dbReference type="OrthoDB" id="9801454at2"/>
<evidence type="ECO:0000313" key="3">
    <source>
        <dbReference type="Proteomes" id="UP000054761"/>
    </source>
</evidence>
<keyword evidence="3" id="KW-1185">Reference proteome</keyword>
<sequence>MKWKEIISLVNNLAVIFTEKNLKLAVAESCTGGLIAASITEITGSSFWFERGFVTYSNLSKQEMLDVPESMIVKYGAVSKQVAVAMAEGALKHSEADVSLSVTGIAGPSGGSSDKPIGTAYFAWSSRGEHSLQDHQIFTGDRQDVRFKSCHFALKGLIKLVQEP</sequence>
<dbReference type="Pfam" id="PF02464">
    <property type="entry name" value="CinA"/>
    <property type="match status" value="1"/>
</dbReference>
<organism evidence="2 3">
    <name type="scientific">Legionella israelensis</name>
    <dbReference type="NCBI Taxonomy" id="454"/>
    <lineage>
        <taxon>Bacteria</taxon>
        <taxon>Pseudomonadati</taxon>
        <taxon>Pseudomonadota</taxon>
        <taxon>Gammaproteobacteria</taxon>
        <taxon>Legionellales</taxon>
        <taxon>Legionellaceae</taxon>
        <taxon>Legionella</taxon>
    </lineage>
</organism>
<dbReference type="InterPro" id="IPR036653">
    <property type="entry name" value="CinA-like_C"/>
</dbReference>
<protein>
    <submittedName>
        <fullName evidence="2">CinA-like competence damage protein</fullName>
    </submittedName>
</protein>
<dbReference type="EMBL" id="LNYH01000126">
    <property type="protein sequence ID" value="KTD16016.1"/>
    <property type="molecule type" value="Genomic_DNA"/>
</dbReference>
<evidence type="ECO:0000313" key="2">
    <source>
        <dbReference type="EMBL" id="KTD16016.1"/>
    </source>
</evidence>
<evidence type="ECO:0000259" key="1">
    <source>
        <dbReference type="Pfam" id="PF02464"/>
    </source>
</evidence>
<reference evidence="2 3" key="1">
    <citation type="submission" date="2015-11" db="EMBL/GenBank/DDBJ databases">
        <title>Genomic analysis of 38 Legionella species identifies large and diverse effector repertoires.</title>
        <authorList>
            <person name="Burstein D."/>
            <person name="Amaro F."/>
            <person name="Zusman T."/>
            <person name="Lifshitz Z."/>
            <person name="Cohen O."/>
            <person name="Gilbert J.A."/>
            <person name="Pupko T."/>
            <person name="Shuman H.A."/>
            <person name="Segal G."/>
        </authorList>
    </citation>
    <scope>NUCLEOTIDE SEQUENCE [LARGE SCALE GENOMIC DNA]</scope>
    <source>
        <strain evidence="2 3">Bercovier 4</strain>
    </source>
</reference>
<dbReference type="STRING" id="454.Lisr_2163"/>
<gene>
    <name evidence="2" type="ORF">Lisr_2163</name>
</gene>
<dbReference type="RefSeq" id="WP_058502467.1">
    <property type="nucleotide sequence ID" value="NZ_CAAAJA010000006.1"/>
</dbReference>
<accession>A0A0W0V7C4</accession>
<dbReference type="PATRIC" id="fig|454.4.peg.2364"/>
<comment type="caution">
    <text evidence="2">The sequence shown here is derived from an EMBL/GenBank/DDBJ whole genome shotgun (WGS) entry which is preliminary data.</text>
</comment>
<dbReference type="NCBIfam" id="TIGR00199">
    <property type="entry name" value="PncC_domain"/>
    <property type="match status" value="1"/>
</dbReference>
<dbReference type="InterPro" id="IPR008136">
    <property type="entry name" value="CinA_C"/>
</dbReference>